<organism evidence="1">
    <name type="scientific">Tanacetum cinerariifolium</name>
    <name type="common">Dalmatian daisy</name>
    <name type="synonym">Chrysanthemum cinerariifolium</name>
    <dbReference type="NCBI Taxonomy" id="118510"/>
    <lineage>
        <taxon>Eukaryota</taxon>
        <taxon>Viridiplantae</taxon>
        <taxon>Streptophyta</taxon>
        <taxon>Embryophyta</taxon>
        <taxon>Tracheophyta</taxon>
        <taxon>Spermatophyta</taxon>
        <taxon>Magnoliopsida</taxon>
        <taxon>eudicotyledons</taxon>
        <taxon>Gunneridae</taxon>
        <taxon>Pentapetalae</taxon>
        <taxon>asterids</taxon>
        <taxon>campanulids</taxon>
        <taxon>Asterales</taxon>
        <taxon>Asteraceae</taxon>
        <taxon>Asteroideae</taxon>
        <taxon>Anthemideae</taxon>
        <taxon>Anthemidinae</taxon>
        <taxon>Tanacetum</taxon>
    </lineage>
</organism>
<name>A0A6L2LVK7_TANCI</name>
<proteinExistence type="predicted"/>
<dbReference type="AlphaFoldDB" id="A0A6L2LVK7"/>
<accession>A0A6L2LVK7</accession>
<dbReference type="EMBL" id="BKCJ010005273">
    <property type="protein sequence ID" value="GEU65826.1"/>
    <property type="molecule type" value="Genomic_DNA"/>
</dbReference>
<evidence type="ECO:0000313" key="1">
    <source>
        <dbReference type="EMBL" id="GEU65826.1"/>
    </source>
</evidence>
<reference evidence="1" key="1">
    <citation type="journal article" date="2019" name="Sci. Rep.">
        <title>Draft genome of Tanacetum cinerariifolium, the natural source of mosquito coil.</title>
        <authorList>
            <person name="Yamashiro T."/>
            <person name="Shiraishi A."/>
            <person name="Satake H."/>
            <person name="Nakayama K."/>
        </authorList>
    </citation>
    <scope>NUCLEOTIDE SEQUENCE</scope>
</reference>
<sequence>MEAEPCAKSIVDRKRFTPIILPFLMPNTGNELIFSGHKLLGLRSPNSLRNPTPHENQWKNHRQCLICWSIKFTKRRLLQRK</sequence>
<comment type="caution">
    <text evidence="1">The sequence shown here is derived from an EMBL/GenBank/DDBJ whole genome shotgun (WGS) entry which is preliminary data.</text>
</comment>
<gene>
    <name evidence="1" type="ORF">Tci_037804</name>
</gene>
<protein>
    <submittedName>
        <fullName evidence="1">Uncharacterized protein</fullName>
    </submittedName>
</protein>